<keyword evidence="2" id="KW-1185">Reference proteome</keyword>
<gene>
    <name evidence="1" type="ORF">Cob_v006642</name>
</gene>
<dbReference type="AlphaFoldDB" id="A0A484FPP1"/>
<sequence length="151" mass="17097">MDLSVIQQERRRRLASCNCTNEQHHFLHLTELLGSWDVAQGHESGWWFGLGNFFSQHLLGHAGRSLIDLRILPDFSTFGLLVSIAQHLRPQNTAYCTNTARAKSKPGSDSTTAERALVEPNFRLIRRPVSFRLAMRLGRPEPSAIIRPLIP</sequence>
<protein>
    <submittedName>
        <fullName evidence="1">Uncharacterized protein</fullName>
    </submittedName>
</protein>
<dbReference type="EMBL" id="AMCV02000017">
    <property type="protein sequence ID" value="TDZ20260.1"/>
    <property type="molecule type" value="Genomic_DNA"/>
</dbReference>
<evidence type="ECO:0000313" key="1">
    <source>
        <dbReference type="EMBL" id="TDZ20260.1"/>
    </source>
</evidence>
<name>A0A484FPP1_COLOR</name>
<comment type="caution">
    <text evidence="1">The sequence shown here is derived from an EMBL/GenBank/DDBJ whole genome shotgun (WGS) entry which is preliminary data.</text>
</comment>
<evidence type="ECO:0000313" key="2">
    <source>
        <dbReference type="Proteomes" id="UP000014480"/>
    </source>
</evidence>
<reference evidence="2" key="2">
    <citation type="journal article" date="2019" name="Mol. Plant Microbe Interact.">
        <title>Genome sequence resources for four phytopathogenic fungi from the Colletotrichum orbiculare species complex.</title>
        <authorList>
            <person name="Gan P."/>
            <person name="Tsushima A."/>
            <person name="Narusaka M."/>
            <person name="Narusaka Y."/>
            <person name="Takano Y."/>
            <person name="Kubo Y."/>
            <person name="Shirasu K."/>
        </authorList>
    </citation>
    <scope>GENOME REANNOTATION</scope>
    <source>
        <strain evidence="2">104-T / ATCC 96160 / CBS 514.97 / LARS 414 / MAFF 240422</strain>
    </source>
</reference>
<accession>A0A484FPP1</accession>
<dbReference type="Proteomes" id="UP000014480">
    <property type="component" value="Unassembled WGS sequence"/>
</dbReference>
<reference evidence="2" key="1">
    <citation type="journal article" date="2013" name="New Phytol.">
        <title>Comparative genomic and transcriptomic analyses reveal the hemibiotrophic stage shift of Colletotrichum fungi.</title>
        <authorList>
            <person name="Gan P."/>
            <person name="Ikeda K."/>
            <person name="Irieda H."/>
            <person name="Narusaka M."/>
            <person name="O'Connell R.J."/>
            <person name="Narusaka Y."/>
            <person name="Takano Y."/>
            <person name="Kubo Y."/>
            <person name="Shirasu K."/>
        </authorList>
    </citation>
    <scope>NUCLEOTIDE SEQUENCE [LARGE SCALE GENOMIC DNA]</scope>
    <source>
        <strain evidence="2">104-T / ATCC 96160 / CBS 514.97 / LARS 414 / MAFF 240422</strain>
    </source>
</reference>
<proteinExistence type="predicted"/>
<organism evidence="1 2">
    <name type="scientific">Colletotrichum orbiculare (strain 104-T / ATCC 96160 / CBS 514.97 / LARS 414 / MAFF 240422)</name>
    <name type="common">Cucumber anthracnose fungus</name>
    <name type="synonym">Colletotrichum lagenarium</name>
    <dbReference type="NCBI Taxonomy" id="1213857"/>
    <lineage>
        <taxon>Eukaryota</taxon>
        <taxon>Fungi</taxon>
        <taxon>Dikarya</taxon>
        <taxon>Ascomycota</taxon>
        <taxon>Pezizomycotina</taxon>
        <taxon>Sordariomycetes</taxon>
        <taxon>Hypocreomycetidae</taxon>
        <taxon>Glomerellales</taxon>
        <taxon>Glomerellaceae</taxon>
        <taxon>Colletotrichum</taxon>
        <taxon>Colletotrichum orbiculare species complex</taxon>
    </lineage>
</organism>